<feature type="compositionally biased region" description="Basic and acidic residues" evidence="7">
    <location>
        <begin position="157"/>
        <end position="170"/>
    </location>
</feature>
<dbReference type="Proteomes" id="UP000593571">
    <property type="component" value="Unassembled WGS sequence"/>
</dbReference>
<gene>
    <name evidence="9" type="ORF">HJG63_010988</name>
</gene>
<feature type="domain" description="RNase H type-1" evidence="8">
    <location>
        <begin position="72"/>
        <end position="215"/>
    </location>
</feature>
<sequence>MNNQGHKWLTNARITHYQGLLCENLGVCLETVRTLSPATFLPTKEGPPDHDCEEGTDEVYPSRPDLTEVSLWDPELVLFTDESSFIHKGQCKAGYTITDEVIRTEALPQGWSSQQAKLWALIQALGQAEGKRANIYTNSRCAFATLHVQETVYREGITDAGRKTDQEQRRNPPTARGTLEASKVAVIHCKGYQRRMNPVSRGNRRADQAVKEAACQPIVTTGPKSSSSIHLAPELAPSPKYTKEEEQWTSRRKEG</sequence>
<accession>A0A7J8HSG7</accession>
<feature type="region of interest" description="Disordered" evidence="7">
    <location>
        <begin position="157"/>
        <end position="180"/>
    </location>
</feature>
<evidence type="ECO:0000256" key="4">
    <source>
        <dbReference type="ARBA" id="ARBA00022759"/>
    </source>
</evidence>
<dbReference type="GO" id="GO:0004523">
    <property type="term" value="F:RNA-DNA hybrid ribonuclease activity"/>
    <property type="evidence" value="ECO:0007669"/>
    <property type="project" value="InterPro"/>
</dbReference>
<dbReference type="GO" id="GO:0003964">
    <property type="term" value="F:RNA-directed DNA polymerase activity"/>
    <property type="evidence" value="ECO:0007669"/>
    <property type="project" value="UniProtKB-KW"/>
</dbReference>
<dbReference type="PANTHER" id="PTHR41694">
    <property type="entry name" value="ENDOGENOUS RETROVIRUS GROUP K MEMBER POL PROTEIN"/>
    <property type="match status" value="1"/>
</dbReference>
<feature type="compositionally biased region" description="Basic and acidic residues" evidence="7">
    <location>
        <begin position="241"/>
        <end position="255"/>
    </location>
</feature>
<evidence type="ECO:0000256" key="7">
    <source>
        <dbReference type="SAM" id="MobiDB-lite"/>
    </source>
</evidence>
<dbReference type="InterPro" id="IPR012337">
    <property type="entry name" value="RNaseH-like_sf"/>
</dbReference>
<dbReference type="Gene3D" id="3.30.420.10">
    <property type="entry name" value="Ribonuclease H-like superfamily/Ribonuclease H"/>
    <property type="match status" value="1"/>
</dbReference>
<dbReference type="AlphaFoldDB" id="A0A7J8HSG7"/>
<dbReference type="SUPFAM" id="SSF53098">
    <property type="entry name" value="Ribonuclease H-like"/>
    <property type="match status" value="1"/>
</dbReference>
<keyword evidence="3" id="KW-0540">Nuclease</keyword>
<evidence type="ECO:0000256" key="5">
    <source>
        <dbReference type="ARBA" id="ARBA00022801"/>
    </source>
</evidence>
<dbReference type="InterPro" id="IPR002156">
    <property type="entry name" value="RNaseH_domain"/>
</dbReference>
<dbReference type="PANTHER" id="PTHR41694:SF5">
    <property type="entry name" value="RIBONUCLEASE H"/>
    <property type="match status" value="1"/>
</dbReference>
<reference evidence="9 10" key="1">
    <citation type="journal article" date="2020" name="Nature">
        <title>Six reference-quality genomes reveal evolution of bat adaptations.</title>
        <authorList>
            <person name="Jebb D."/>
            <person name="Huang Z."/>
            <person name="Pippel M."/>
            <person name="Hughes G.M."/>
            <person name="Lavrichenko K."/>
            <person name="Devanna P."/>
            <person name="Winkler S."/>
            <person name="Jermiin L.S."/>
            <person name="Skirmuntt E.C."/>
            <person name="Katzourakis A."/>
            <person name="Burkitt-Gray L."/>
            <person name="Ray D.A."/>
            <person name="Sullivan K.A.M."/>
            <person name="Roscito J.G."/>
            <person name="Kirilenko B.M."/>
            <person name="Davalos L.M."/>
            <person name="Corthals A.P."/>
            <person name="Power M.L."/>
            <person name="Jones G."/>
            <person name="Ransome R.D."/>
            <person name="Dechmann D.K.N."/>
            <person name="Locatelli A.G."/>
            <person name="Puechmaille S.J."/>
            <person name="Fedrigo O."/>
            <person name="Jarvis E.D."/>
            <person name="Hiller M."/>
            <person name="Vernes S.C."/>
            <person name="Myers E.W."/>
            <person name="Teeling E.C."/>
        </authorList>
    </citation>
    <scope>NUCLEOTIDE SEQUENCE [LARGE SCALE GENOMIC DNA]</scope>
    <source>
        <strain evidence="9">MRouAeg1</strain>
        <tissue evidence="9">Muscle</tissue>
    </source>
</reference>
<dbReference type="InterPro" id="IPR036397">
    <property type="entry name" value="RNaseH_sf"/>
</dbReference>
<dbReference type="PROSITE" id="PS50879">
    <property type="entry name" value="RNASE_H_1"/>
    <property type="match status" value="1"/>
</dbReference>
<dbReference type="Pfam" id="PF00075">
    <property type="entry name" value="RNase_H"/>
    <property type="match status" value="1"/>
</dbReference>
<keyword evidence="10" id="KW-1185">Reference proteome</keyword>
<evidence type="ECO:0000313" key="10">
    <source>
        <dbReference type="Proteomes" id="UP000593571"/>
    </source>
</evidence>
<evidence type="ECO:0000259" key="8">
    <source>
        <dbReference type="PROSITE" id="PS50879"/>
    </source>
</evidence>
<dbReference type="EMBL" id="JACASE010000004">
    <property type="protein sequence ID" value="KAF6474855.1"/>
    <property type="molecule type" value="Genomic_DNA"/>
</dbReference>
<protein>
    <recommendedName>
        <fullName evidence="8">RNase H type-1 domain-containing protein</fullName>
    </recommendedName>
</protein>
<organism evidence="9 10">
    <name type="scientific">Rousettus aegyptiacus</name>
    <name type="common">Egyptian fruit bat</name>
    <name type="synonym">Pteropus aegyptiacus</name>
    <dbReference type="NCBI Taxonomy" id="9407"/>
    <lineage>
        <taxon>Eukaryota</taxon>
        <taxon>Metazoa</taxon>
        <taxon>Chordata</taxon>
        <taxon>Craniata</taxon>
        <taxon>Vertebrata</taxon>
        <taxon>Euteleostomi</taxon>
        <taxon>Mammalia</taxon>
        <taxon>Eutheria</taxon>
        <taxon>Laurasiatheria</taxon>
        <taxon>Chiroptera</taxon>
        <taxon>Yinpterochiroptera</taxon>
        <taxon>Pteropodoidea</taxon>
        <taxon>Pteropodidae</taxon>
        <taxon>Rousettinae</taxon>
        <taxon>Rousettus</taxon>
    </lineage>
</organism>
<evidence type="ECO:0000256" key="3">
    <source>
        <dbReference type="ARBA" id="ARBA00022722"/>
    </source>
</evidence>
<feature type="compositionally biased region" description="Polar residues" evidence="7">
    <location>
        <begin position="218"/>
        <end position="229"/>
    </location>
</feature>
<evidence type="ECO:0000313" key="9">
    <source>
        <dbReference type="EMBL" id="KAF6474855.1"/>
    </source>
</evidence>
<comment type="caution">
    <text evidence="9">The sequence shown here is derived from an EMBL/GenBank/DDBJ whole genome shotgun (WGS) entry which is preliminary data.</text>
</comment>
<feature type="region of interest" description="Disordered" evidence="7">
    <location>
        <begin position="195"/>
        <end position="255"/>
    </location>
</feature>
<name>A0A7J8HSG7_ROUAE</name>
<evidence type="ECO:0000256" key="1">
    <source>
        <dbReference type="ARBA" id="ARBA00022679"/>
    </source>
</evidence>
<evidence type="ECO:0000256" key="2">
    <source>
        <dbReference type="ARBA" id="ARBA00022695"/>
    </source>
</evidence>
<keyword evidence="5" id="KW-0378">Hydrolase</keyword>
<keyword evidence="6" id="KW-0695">RNA-directed DNA polymerase</keyword>
<dbReference type="GO" id="GO:0003676">
    <property type="term" value="F:nucleic acid binding"/>
    <property type="evidence" value="ECO:0007669"/>
    <property type="project" value="InterPro"/>
</dbReference>
<keyword evidence="4" id="KW-0255">Endonuclease</keyword>
<proteinExistence type="predicted"/>
<evidence type="ECO:0000256" key="6">
    <source>
        <dbReference type="ARBA" id="ARBA00022918"/>
    </source>
</evidence>
<keyword evidence="2" id="KW-0548">Nucleotidyltransferase</keyword>
<keyword evidence="1" id="KW-0808">Transferase</keyword>